<keyword evidence="3" id="KW-1185">Reference proteome</keyword>
<dbReference type="SUPFAM" id="SSF50978">
    <property type="entry name" value="WD40 repeat-like"/>
    <property type="match status" value="1"/>
</dbReference>
<protein>
    <submittedName>
        <fullName evidence="2">Uncharacterized protein</fullName>
    </submittedName>
</protein>
<name>A0A1M6SZN2_9CLOT</name>
<gene>
    <name evidence="2" type="ORF">SAMN02745248_02682</name>
</gene>
<keyword evidence="1" id="KW-0175">Coiled coil</keyword>
<dbReference type="RefSeq" id="WP_072904559.1">
    <property type="nucleotide sequence ID" value="NZ_FRAD01000033.1"/>
</dbReference>
<dbReference type="AlphaFoldDB" id="A0A1M6SZN2"/>
<reference evidence="2 3" key="1">
    <citation type="submission" date="2016-11" db="EMBL/GenBank/DDBJ databases">
        <authorList>
            <person name="Jaros S."/>
            <person name="Januszkiewicz K."/>
            <person name="Wedrychowicz H."/>
        </authorList>
    </citation>
    <scope>NUCLEOTIDE SEQUENCE [LARGE SCALE GENOMIC DNA]</scope>
    <source>
        <strain evidence="2 3">DSM 3090</strain>
    </source>
</reference>
<dbReference type="STRING" id="1121331.SAMN02745248_02682"/>
<sequence>MNLSVDAKEFKDQVKELRKKLNESKSNGILHEEFQAQLADLLKREEELLCELIPYYRLYSKDEKINSMEIKSLKKLGAFEFNSFLKSSLRISDNLFMVTSIDRKVQLLYIKHTDQCGDDEEIEVEWSPCIKGIDQVISFIYKINHKEILLFGERGGCYLISSENFNEMPDVNTELEIKSIDVNCPINDFGRCLEINENLFVAENGDEKLILCEIVKNKSQYSIICHHEINCVIPKWTTFEKIDENYFALETKMGEIYFIKYENKRLNIVDKFDFLESEIREIKGLEEENGGITSLAVVGNKGYMKILHLSKDKELEKREQAIHNLKGNLFQVQSEMGTAVILSEDGIAYLFEENFGEWHLNEEATMDEAFLTNVLKLQGSKYLIMDVEDNFNMLQIHRVGTAKDLWHATLYK</sequence>
<feature type="coiled-coil region" evidence="1">
    <location>
        <begin position="7"/>
        <end position="51"/>
    </location>
</feature>
<organism evidence="2 3">
    <name type="scientific">Hathewaya proteolytica DSM 3090</name>
    <dbReference type="NCBI Taxonomy" id="1121331"/>
    <lineage>
        <taxon>Bacteria</taxon>
        <taxon>Bacillati</taxon>
        <taxon>Bacillota</taxon>
        <taxon>Clostridia</taxon>
        <taxon>Eubacteriales</taxon>
        <taxon>Clostridiaceae</taxon>
        <taxon>Hathewaya</taxon>
    </lineage>
</organism>
<evidence type="ECO:0000313" key="3">
    <source>
        <dbReference type="Proteomes" id="UP000183952"/>
    </source>
</evidence>
<dbReference type="InterPro" id="IPR036322">
    <property type="entry name" value="WD40_repeat_dom_sf"/>
</dbReference>
<evidence type="ECO:0000256" key="1">
    <source>
        <dbReference type="SAM" id="Coils"/>
    </source>
</evidence>
<proteinExistence type="predicted"/>
<evidence type="ECO:0000313" key="2">
    <source>
        <dbReference type="EMBL" id="SHK50126.1"/>
    </source>
</evidence>
<accession>A0A1M6SZN2</accession>
<dbReference type="OrthoDB" id="1704491at2"/>
<dbReference type="Proteomes" id="UP000183952">
    <property type="component" value="Unassembled WGS sequence"/>
</dbReference>
<dbReference type="EMBL" id="FRAD01000033">
    <property type="protein sequence ID" value="SHK50126.1"/>
    <property type="molecule type" value="Genomic_DNA"/>
</dbReference>